<comment type="caution">
    <text evidence="1">The sequence shown here is derived from an EMBL/GenBank/DDBJ whole genome shotgun (WGS) entry which is preliminary data.</text>
</comment>
<dbReference type="AlphaFoldDB" id="A0A401V1K3"/>
<dbReference type="OrthoDB" id="4446378at2"/>
<dbReference type="Gene3D" id="3.20.20.80">
    <property type="entry name" value="Glycosidases"/>
    <property type="match status" value="1"/>
</dbReference>
<sequence length="314" mass="34101">MRALSCLDRAVDPERLVRTAHAAGLDAVVLNDDLVELEDVVALVRASGLRVVLNLPLLFDVDLLTRLPDSLAVTSAGRPAVAEWLRMACPRDDEFWQARLDKIRPAVESVRPDLALLDFARTFVLWEQVGPDAEPRAIEHGCWCARCRAAGDDATTVPADAVTARVIQASALVRRSAPGTPVGVKLVPWLATDYGGAREWACGQDLRALAPWVDVVVPMSFSSLIGRPTTYLATLHREIRETTGRALMPWLQAADPASPTALGVEQVSEMLDAVERDADLGYGVFHLDGVADRPDILALLASRAPQHRSPKETS</sequence>
<gene>
    <name evidence="1" type="ORF">CTKZ_23410</name>
</gene>
<evidence type="ECO:0008006" key="3">
    <source>
        <dbReference type="Google" id="ProtNLM"/>
    </source>
</evidence>
<dbReference type="EMBL" id="BHYL01000194">
    <property type="protein sequence ID" value="GCD20779.1"/>
    <property type="molecule type" value="Genomic_DNA"/>
</dbReference>
<organism evidence="1 2">
    <name type="scientific">Cellulomonas algicola</name>
    <dbReference type="NCBI Taxonomy" id="2071633"/>
    <lineage>
        <taxon>Bacteria</taxon>
        <taxon>Bacillati</taxon>
        <taxon>Actinomycetota</taxon>
        <taxon>Actinomycetes</taxon>
        <taxon>Micrococcales</taxon>
        <taxon>Cellulomonadaceae</taxon>
        <taxon>Cellulomonas</taxon>
    </lineage>
</organism>
<accession>A0A401V1K3</accession>
<dbReference type="Proteomes" id="UP000288246">
    <property type="component" value="Unassembled WGS sequence"/>
</dbReference>
<proteinExistence type="predicted"/>
<protein>
    <recommendedName>
        <fullName evidence="3">DUF4015 domain-containing protein</fullName>
    </recommendedName>
</protein>
<name>A0A401V1K3_9CELL</name>
<reference evidence="1 2" key="1">
    <citation type="submission" date="2018-11" db="EMBL/GenBank/DDBJ databases">
        <title>Draft genome sequence of Cellulomonas takizawaensis strain TKZ-21.</title>
        <authorList>
            <person name="Yamamura H."/>
            <person name="Hayashi T."/>
            <person name="Hamada M."/>
            <person name="Serisawa Y."/>
            <person name="Matsuyama K."/>
            <person name="Nakagawa Y."/>
            <person name="Otoguro M."/>
            <person name="Yanagida F."/>
            <person name="Hayakawa M."/>
        </authorList>
    </citation>
    <scope>NUCLEOTIDE SEQUENCE [LARGE SCALE GENOMIC DNA]</scope>
    <source>
        <strain evidence="1 2">TKZ-21</strain>
    </source>
</reference>
<evidence type="ECO:0000313" key="2">
    <source>
        <dbReference type="Proteomes" id="UP000288246"/>
    </source>
</evidence>
<dbReference type="RefSeq" id="WP_124343290.1">
    <property type="nucleotide sequence ID" value="NZ_BHYL01000194.1"/>
</dbReference>
<keyword evidence="2" id="KW-1185">Reference proteome</keyword>
<evidence type="ECO:0000313" key="1">
    <source>
        <dbReference type="EMBL" id="GCD20779.1"/>
    </source>
</evidence>